<dbReference type="InterPro" id="IPR007280">
    <property type="entry name" value="Peptidase_C_arc/bac"/>
</dbReference>
<feature type="chain" id="PRO_5022990171" description="Peptidase C-terminal archaeal/bacterial domain-containing protein" evidence="1">
    <location>
        <begin position="27"/>
        <end position="458"/>
    </location>
</feature>
<dbReference type="AlphaFoldDB" id="A0A5C5UXT5"/>
<dbReference type="RefSeq" id="WP_146568803.1">
    <property type="nucleotide sequence ID" value="NZ_SIHJ01000005.1"/>
</dbReference>
<dbReference type="OrthoDB" id="220114at2"/>
<dbReference type="NCBIfam" id="NF038127">
    <property type="entry name" value="FDP_fam"/>
    <property type="match status" value="1"/>
</dbReference>
<evidence type="ECO:0000313" key="3">
    <source>
        <dbReference type="EMBL" id="TWT30450.1"/>
    </source>
</evidence>
<dbReference type="InterPro" id="IPR024079">
    <property type="entry name" value="MetalloPept_cat_dom_sf"/>
</dbReference>
<evidence type="ECO:0000313" key="4">
    <source>
        <dbReference type="Proteomes" id="UP000316714"/>
    </source>
</evidence>
<dbReference type="SUPFAM" id="SSF55486">
    <property type="entry name" value="Metalloproteases ('zincins'), catalytic domain"/>
    <property type="match status" value="1"/>
</dbReference>
<protein>
    <recommendedName>
        <fullName evidence="2">Peptidase C-terminal archaeal/bacterial domain-containing protein</fullName>
    </recommendedName>
</protein>
<name>A0A5C5UXT5_9BACT</name>
<dbReference type="EMBL" id="SIHJ01000005">
    <property type="protein sequence ID" value="TWT30450.1"/>
    <property type="molecule type" value="Genomic_DNA"/>
</dbReference>
<reference evidence="3 4" key="1">
    <citation type="submission" date="2019-02" db="EMBL/GenBank/DDBJ databases">
        <title>Deep-cultivation of Planctomycetes and their phenomic and genomic characterization uncovers novel biology.</title>
        <authorList>
            <person name="Wiegand S."/>
            <person name="Jogler M."/>
            <person name="Boedeker C."/>
            <person name="Pinto D."/>
            <person name="Vollmers J."/>
            <person name="Rivas-Marin E."/>
            <person name="Kohn T."/>
            <person name="Peeters S.H."/>
            <person name="Heuer A."/>
            <person name="Rast P."/>
            <person name="Oberbeckmann S."/>
            <person name="Bunk B."/>
            <person name="Jeske O."/>
            <person name="Meyerdierks A."/>
            <person name="Storesund J.E."/>
            <person name="Kallscheuer N."/>
            <person name="Luecker S."/>
            <person name="Lage O.M."/>
            <person name="Pohl T."/>
            <person name="Merkel B.J."/>
            <person name="Hornburger P."/>
            <person name="Mueller R.-W."/>
            <person name="Bruemmer F."/>
            <person name="Labrenz M."/>
            <person name="Spormann A.M."/>
            <person name="Op Den Camp H."/>
            <person name="Overmann J."/>
            <person name="Amann R."/>
            <person name="Jetten M.S.M."/>
            <person name="Mascher T."/>
            <person name="Medema M.H."/>
            <person name="Devos D.P."/>
            <person name="Kaster A.-K."/>
            <person name="Ovreas L."/>
            <person name="Rohde M."/>
            <person name="Galperin M.Y."/>
            <person name="Jogler C."/>
        </authorList>
    </citation>
    <scope>NUCLEOTIDE SEQUENCE [LARGE SCALE GENOMIC DNA]</scope>
    <source>
        <strain evidence="3 4">KOR34</strain>
    </source>
</reference>
<dbReference type="Gene3D" id="3.40.390.10">
    <property type="entry name" value="Collagenase (Catalytic Domain)"/>
    <property type="match status" value="1"/>
</dbReference>
<dbReference type="Pfam" id="PF04151">
    <property type="entry name" value="PPC"/>
    <property type="match status" value="1"/>
</dbReference>
<feature type="signal peptide" evidence="1">
    <location>
        <begin position="1"/>
        <end position="26"/>
    </location>
</feature>
<evidence type="ECO:0000259" key="2">
    <source>
        <dbReference type="Pfam" id="PF04151"/>
    </source>
</evidence>
<dbReference type="SUPFAM" id="SSF89260">
    <property type="entry name" value="Collagen-binding domain"/>
    <property type="match status" value="1"/>
</dbReference>
<keyword evidence="1" id="KW-0732">Signal</keyword>
<dbReference type="GO" id="GO:0008237">
    <property type="term" value="F:metallopeptidase activity"/>
    <property type="evidence" value="ECO:0007669"/>
    <property type="project" value="InterPro"/>
</dbReference>
<dbReference type="Gene3D" id="2.60.120.380">
    <property type="match status" value="1"/>
</dbReference>
<proteinExistence type="predicted"/>
<keyword evidence="4" id="KW-1185">Reference proteome</keyword>
<sequence precursor="true">MNPTRVWRAAIAVCALTVVLAGPLRACVLCEALGCPAHPSGDHNHALPEPSQVASGVGLYSYDAPVPRGGRPTSTVPVFNSRPGAHAKLFLDFDGVDFGSLSWSGKLPGLRPAYDIDGDISTFGTEEQRRIEQIWSRVAEAYSMFDINVTTEDPGNYNRRESAHIVISGNNEWYGGGGGVAYIGGFSSSASAQTRRTGWVFPGNLRSGDAKVVADAAIHEAGHLFGLQHQSTYTTAGTRTDTYDSNSDSILSAPNLGVAYNARRGLWSIGANSNSANSVVDEITTIARSTNGFGYAPDEPGTGFANAELFMPSADPLRGVIRDNNDADFYRFEVTEPSEVSLLVDVAQYGPNLDARLALYDSDQMLLFEDDPTLSTSRESLTASFAGVLEAGVYFLEVASHGGFTYDNGPRDRTLVDAGQYFLSGLVAAVVPEPGAVALLALLGCASAPHLGRGVRRR</sequence>
<feature type="domain" description="Peptidase C-terminal archaeal/bacterial" evidence="2">
    <location>
        <begin position="326"/>
        <end position="400"/>
    </location>
</feature>
<evidence type="ECO:0000256" key="1">
    <source>
        <dbReference type="SAM" id="SignalP"/>
    </source>
</evidence>
<dbReference type="Pfam" id="PF13582">
    <property type="entry name" value="Reprolysin_3"/>
    <property type="match status" value="1"/>
</dbReference>
<gene>
    <name evidence="3" type="ORF">KOR34_50090</name>
</gene>
<dbReference type="Proteomes" id="UP000316714">
    <property type="component" value="Unassembled WGS sequence"/>
</dbReference>
<comment type="caution">
    <text evidence="3">The sequence shown here is derived from an EMBL/GenBank/DDBJ whole genome shotgun (WGS) entry which is preliminary data.</text>
</comment>
<accession>A0A5C5UXT5</accession>
<organism evidence="3 4">
    <name type="scientific">Posidoniimonas corsicana</name>
    <dbReference type="NCBI Taxonomy" id="1938618"/>
    <lineage>
        <taxon>Bacteria</taxon>
        <taxon>Pseudomonadati</taxon>
        <taxon>Planctomycetota</taxon>
        <taxon>Planctomycetia</taxon>
        <taxon>Pirellulales</taxon>
        <taxon>Lacipirellulaceae</taxon>
        <taxon>Posidoniimonas</taxon>
    </lineage>
</organism>